<reference evidence="5 6" key="1">
    <citation type="journal article" date="2014" name="Antonie Van Leeuwenhoek">
        <title>Hyphomonas beringensis sp. nov. and Hyphomonas chukchiensis sp. nov., isolated from surface seawater of the Bering Sea and Chukchi Sea.</title>
        <authorList>
            <person name="Li C."/>
            <person name="Lai Q."/>
            <person name="Li G."/>
            <person name="Dong C."/>
            <person name="Wang J."/>
            <person name="Liao Y."/>
            <person name="Shao Z."/>
        </authorList>
    </citation>
    <scope>NUCLEOTIDE SEQUENCE [LARGE SCALE GENOMIC DNA]</scope>
    <source>
        <strain evidence="5 6">BH-BN04-4</strain>
    </source>
</reference>
<keyword evidence="6" id="KW-1185">Reference proteome</keyword>
<protein>
    <recommendedName>
        <fullName evidence="2">3-hydroxyisobutyryl-CoA hydrolase</fullName>
        <ecNumber evidence="2">3.1.2.4</ecNumber>
    </recommendedName>
</protein>
<accession>A0A062UMC7</accession>
<dbReference type="EMBL" id="AWFG01000029">
    <property type="protein sequence ID" value="KCZ57704.1"/>
    <property type="molecule type" value="Genomic_DNA"/>
</dbReference>
<gene>
    <name evidence="5" type="ORF">HY30_17430</name>
</gene>
<comment type="caution">
    <text evidence="5">The sequence shown here is derived from an EMBL/GenBank/DDBJ whole genome shotgun (WGS) entry which is preliminary data.</text>
</comment>
<name>A0A062UMC7_9PROT</name>
<evidence type="ECO:0000313" key="5">
    <source>
        <dbReference type="EMBL" id="KCZ57704.1"/>
    </source>
</evidence>
<feature type="domain" description="Enoyl-CoA hydratase/isomerase" evidence="4">
    <location>
        <begin position="2"/>
        <end position="263"/>
    </location>
</feature>
<evidence type="ECO:0000256" key="3">
    <source>
        <dbReference type="ARBA" id="ARBA00022801"/>
    </source>
</evidence>
<sequence length="277" mass="30154">MLAESGKSDGKQAREFFAAEYRLNALIQSYQKPFISILDGVTMGGGVGISVHGSHRVATENTVFAMPEASIGLFPDVGGSWFLPRLEGELGTWLALTGARLKSRDALAAGIATHFADAGQVAKLKDALCKEGLPALQALETRADGSFSPYLQRLNACFNLGTVEAICTALERAGDDWSDTQLERIKAGSPTSLKVALAQVRRGRDMQSFPDVMRMEYRVGSRVVMSPDFQEGVRATLIDKSGHPKWRPEALEAVEPKDIDLIFSPLPGKELQMVWED</sequence>
<evidence type="ECO:0000259" key="4">
    <source>
        <dbReference type="Pfam" id="PF16113"/>
    </source>
</evidence>
<proteinExistence type="predicted"/>
<dbReference type="InterPro" id="IPR029045">
    <property type="entry name" value="ClpP/crotonase-like_dom_sf"/>
</dbReference>
<dbReference type="Gene3D" id="3.90.226.10">
    <property type="entry name" value="2-enoyl-CoA Hydratase, Chain A, domain 1"/>
    <property type="match status" value="1"/>
</dbReference>
<dbReference type="PANTHER" id="PTHR43176:SF3">
    <property type="entry name" value="3-HYDROXYISOBUTYRYL-COA HYDROLASE, MITOCHONDRIAL"/>
    <property type="match status" value="1"/>
</dbReference>
<dbReference type="NCBIfam" id="NF004127">
    <property type="entry name" value="PRK05617.1"/>
    <property type="match status" value="1"/>
</dbReference>
<evidence type="ECO:0000256" key="1">
    <source>
        <dbReference type="ARBA" id="ARBA00001709"/>
    </source>
</evidence>
<dbReference type="GO" id="GO:0003860">
    <property type="term" value="F:3-hydroxyisobutyryl-CoA hydrolase activity"/>
    <property type="evidence" value="ECO:0007669"/>
    <property type="project" value="UniProtKB-EC"/>
</dbReference>
<evidence type="ECO:0000313" key="6">
    <source>
        <dbReference type="Proteomes" id="UP000027190"/>
    </source>
</evidence>
<dbReference type="InterPro" id="IPR032259">
    <property type="entry name" value="HIBYL-CoA-H"/>
</dbReference>
<keyword evidence="3" id="KW-0378">Hydrolase</keyword>
<evidence type="ECO:0000256" key="2">
    <source>
        <dbReference type="ARBA" id="ARBA00011915"/>
    </source>
</evidence>
<dbReference type="PATRIC" id="fig|1280947.3.peg.2067"/>
<dbReference type="SUPFAM" id="SSF52096">
    <property type="entry name" value="ClpP/crotonase"/>
    <property type="match status" value="1"/>
</dbReference>
<dbReference type="GO" id="GO:0006574">
    <property type="term" value="P:L-valine catabolic process"/>
    <property type="evidence" value="ECO:0007669"/>
    <property type="project" value="TreeGrafter"/>
</dbReference>
<dbReference type="Proteomes" id="UP000027190">
    <property type="component" value="Unassembled WGS sequence"/>
</dbReference>
<dbReference type="PANTHER" id="PTHR43176">
    <property type="entry name" value="3-HYDROXYISOBUTYRYL-COA HYDROLASE-RELATED"/>
    <property type="match status" value="1"/>
</dbReference>
<dbReference type="Pfam" id="PF16113">
    <property type="entry name" value="ECH_2"/>
    <property type="match status" value="1"/>
</dbReference>
<organism evidence="5 6">
    <name type="scientific">Hyphomonas chukchiensis</name>
    <dbReference type="NCBI Taxonomy" id="1280947"/>
    <lineage>
        <taxon>Bacteria</taxon>
        <taxon>Pseudomonadati</taxon>
        <taxon>Pseudomonadota</taxon>
        <taxon>Alphaproteobacteria</taxon>
        <taxon>Hyphomonadales</taxon>
        <taxon>Hyphomonadaceae</taxon>
        <taxon>Hyphomonas</taxon>
    </lineage>
</organism>
<dbReference type="InterPro" id="IPR045004">
    <property type="entry name" value="ECH_dom"/>
</dbReference>
<dbReference type="eggNOG" id="COG1024">
    <property type="taxonomic scope" value="Bacteria"/>
</dbReference>
<dbReference type="CDD" id="cd06558">
    <property type="entry name" value="crotonase-like"/>
    <property type="match status" value="1"/>
</dbReference>
<comment type="catalytic activity">
    <reaction evidence="1">
        <text>3-hydroxy-2-methylpropanoyl-CoA + H2O = 3-hydroxy-2-methylpropanoate + CoA + H(+)</text>
        <dbReference type="Rhea" id="RHEA:20888"/>
        <dbReference type="ChEBI" id="CHEBI:11805"/>
        <dbReference type="ChEBI" id="CHEBI:15377"/>
        <dbReference type="ChEBI" id="CHEBI:15378"/>
        <dbReference type="ChEBI" id="CHEBI:57287"/>
        <dbReference type="ChEBI" id="CHEBI:57340"/>
        <dbReference type="EC" id="3.1.2.4"/>
    </reaction>
</comment>
<dbReference type="EC" id="3.1.2.4" evidence="2"/>
<dbReference type="AlphaFoldDB" id="A0A062UMC7"/>
<dbReference type="STRING" id="1280947.HY30_17430"/>